<accession>A0A2U3QDZ3</accession>
<evidence type="ECO:0000313" key="1">
    <source>
        <dbReference type="EMBL" id="SPP99643.1"/>
    </source>
</evidence>
<dbReference type="EMBL" id="OUUY01000005">
    <property type="protein sequence ID" value="SPP99643.1"/>
    <property type="molecule type" value="Genomic_DNA"/>
</dbReference>
<keyword evidence="2" id="KW-1185">Reference proteome</keyword>
<protein>
    <submittedName>
        <fullName evidence="1">Uncharacterized protein</fullName>
    </submittedName>
</protein>
<organism evidence="1 2">
    <name type="scientific">Candidatus Sulfobium mesophilum</name>
    <dbReference type="NCBI Taxonomy" id="2016548"/>
    <lineage>
        <taxon>Bacteria</taxon>
        <taxon>Pseudomonadati</taxon>
        <taxon>Nitrospirota</taxon>
        <taxon>Nitrospiria</taxon>
        <taxon>Nitrospirales</taxon>
        <taxon>Nitrospiraceae</taxon>
        <taxon>Candidatus Sulfobium</taxon>
    </lineage>
</organism>
<dbReference type="AlphaFoldDB" id="A0A2U3QDZ3"/>
<proteinExistence type="predicted"/>
<name>A0A2U3QDZ3_9BACT</name>
<dbReference type="Proteomes" id="UP000245125">
    <property type="component" value="Unassembled WGS sequence"/>
</dbReference>
<sequence length="58" mass="6592">MLHQVPDVNFRTPYPTGQEIEGINPYPHSLAIQHSKRNVKAESKSISGDHPVWLFILP</sequence>
<gene>
    <name evidence="1" type="ORF">NBG4_1020006</name>
</gene>
<evidence type="ECO:0000313" key="2">
    <source>
        <dbReference type="Proteomes" id="UP000245125"/>
    </source>
</evidence>
<reference evidence="2" key="1">
    <citation type="submission" date="2018-03" db="EMBL/GenBank/DDBJ databases">
        <authorList>
            <person name="Zecchin S."/>
        </authorList>
    </citation>
    <scope>NUCLEOTIDE SEQUENCE [LARGE SCALE GENOMIC DNA]</scope>
</reference>